<sequence length="149" mass="15917">MKVLSSLSLLASSAALFVAAATPAADEDLSLAERATKCPGGQTGIISPKAGDTINPGKEFNFVFCSSVYNAANTIELQVGLNPYTVIAYNLPPTKGRIYNTTLVAYGDELGSTLSVYEVRRLSASNTILKSYSVNVVVGAEQYYPYYKK</sequence>
<feature type="signal peptide" evidence="1">
    <location>
        <begin position="1"/>
        <end position="20"/>
    </location>
</feature>
<organism evidence="2 3">
    <name type="scientific">Tilletia horrida</name>
    <dbReference type="NCBI Taxonomy" id="155126"/>
    <lineage>
        <taxon>Eukaryota</taxon>
        <taxon>Fungi</taxon>
        <taxon>Dikarya</taxon>
        <taxon>Basidiomycota</taxon>
        <taxon>Ustilaginomycotina</taxon>
        <taxon>Exobasidiomycetes</taxon>
        <taxon>Tilletiales</taxon>
        <taxon>Tilletiaceae</taxon>
        <taxon>Tilletia</taxon>
    </lineage>
</organism>
<proteinExistence type="predicted"/>
<keyword evidence="1" id="KW-0732">Signal</keyword>
<name>A0AAN6JLI7_9BASI</name>
<dbReference type="AlphaFoldDB" id="A0AAN6JLI7"/>
<accession>A0AAN6JLI7</accession>
<dbReference type="EMBL" id="JAPDMQ010000076">
    <property type="protein sequence ID" value="KAK0536492.1"/>
    <property type="molecule type" value="Genomic_DNA"/>
</dbReference>
<evidence type="ECO:0000313" key="3">
    <source>
        <dbReference type="Proteomes" id="UP001176521"/>
    </source>
</evidence>
<gene>
    <name evidence="2" type="ORF">OC842_001982</name>
</gene>
<comment type="caution">
    <text evidence="2">The sequence shown here is derived from an EMBL/GenBank/DDBJ whole genome shotgun (WGS) entry which is preliminary data.</text>
</comment>
<dbReference type="Proteomes" id="UP001176521">
    <property type="component" value="Unassembled WGS sequence"/>
</dbReference>
<reference evidence="2" key="1">
    <citation type="journal article" date="2023" name="PhytoFront">
        <title>Draft Genome Resources of Seven Strains of Tilletia horrida, Causal Agent of Kernel Smut of Rice.</title>
        <authorList>
            <person name="Khanal S."/>
            <person name="Antony Babu S."/>
            <person name="Zhou X.G."/>
        </authorList>
    </citation>
    <scope>NUCLEOTIDE SEQUENCE</scope>
    <source>
        <strain evidence="2">TX3</strain>
    </source>
</reference>
<feature type="chain" id="PRO_5043051110" evidence="1">
    <location>
        <begin position="21"/>
        <end position="149"/>
    </location>
</feature>
<evidence type="ECO:0000256" key="1">
    <source>
        <dbReference type="SAM" id="SignalP"/>
    </source>
</evidence>
<protein>
    <submittedName>
        <fullName evidence="2">Uncharacterized protein</fullName>
    </submittedName>
</protein>
<evidence type="ECO:0000313" key="2">
    <source>
        <dbReference type="EMBL" id="KAK0536492.1"/>
    </source>
</evidence>
<keyword evidence="3" id="KW-1185">Reference proteome</keyword>